<dbReference type="InterPro" id="IPR003016">
    <property type="entry name" value="2-oxoA_DH_lipoyl-BS"/>
</dbReference>
<sequence length="448" mass="46716">MAFEFKLPDVGEGLHEAELLRWLVKEGDTVKEDQPIMEVQTDKAAVEITSPVSGKVVKLLGQPGDILKVHSVVVIFDDGKGGALPEAGEVAAGVAAAAPGGRQPQASADVVAPPAAAAAPAAAAPAAAPQPGGRALAAPATRKLARELGVDINQVPGTGPAGRVTSEDVRAFAARGAAPAAAPQAGAAPAATVPAAAPAADADAAPAAPAAQAGAADERIPLRGIRKVIADRMVKSKYTAPHVTVVDEVDMTELLAFRAEAKELAARKGIKLTFMPFIIKAVVAALKEFPYLNAMIDDEAQEIVLRKSYHIGFALDTDAGLLVPVIRDADRKSVFTIAAEMNDLIARGREGRLQPDEMRGSTFTISNQGSIGGLYFTPVINHPEVAILGVGKTVERPVVRDGEIVVRKMAHLALSFDHRLIDGGMATRFVNRLVELLSNPTLLMMEAM</sequence>
<dbReference type="InterPro" id="IPR023213">
    <property type="entry name" value="CAT-like_dom_sf"/>
</dbReference>
<reference evidence="9 10" key="1">
    <citation type="submission" date="2021-03" db="EMBL/GenBank/DDBJ databases">
        <title>Genomic Encyclopedia of Type Strains, Phase IV (KMG-IV): sequencing the most valuable type-strain genomes for metagenomic binning, comparative biology and taxonomic classification.</title>
        <authorList>
            <person name="Goeker M."/>
        </authorList>
    </citation>
    <scope>NUCLEOTIDE SEQUENCE [LARGE SCALE GENOMIC DNA]</scope>
    <source>
        <strain evidence="9 10">DSM 27138</strain>
    </source>
</reference>
<dbReference type="Gene3D" id="2.40.50.100">
    <property type="match status" value="1"/>
</dbReference>
<comment type="similarity">
    <text evidence="2 6">Belongs to the 2-oxoacid dehydrogenase family.</text>
</comment>
<dbReference type="PROSITE" id="PS00189">
    <property type="entry name" value="LIPOYL"/>
    <property type="match status" value="1"/>
</dbReference>
<protein>
    <recommendedName>
        <fullName evidence="6">Dihydrolipoamide acetyltransferase component of pyruvate dehydrogenase complex</fullName>
        <ecNumber evidence="6">2.3.1.-</ecNumber>
    </recommendedName>
</protein>
<keyword evidence="5 6" id="KW-0012">Acyltransferase</keyword>
<dbReference type="InterPro" id="IPR001078">
    <property type="entry name" value="2-oxoacid_DH_actylTfrase"/>
</dbReference>
<proteinExistence type="inferred from homology"/>
<dbReference type="Proteomes" id="UP001519289">
    <property type="component" value="Unassembled WGS sequence"/>
</dbReference>
<dbReference type="PROSITE" id="PS50968">
    <property type="entry name" value="BIOTINYL_LIPOYL"/>
    <property type="match status" value="1"/>
</dbReference>
<evidence type="ECO:0000313" key="10">
    <source>
        <dbReference type="Proteomes" id="UP001519289"/>
    </source>
</evidence>
<dbReference type="RefSeq" id="WP_209468023.1">
    <property type="nucleotide sequence ID" value="NZ_JAGGLG010000039.1"/>
</dbReference>
<gene>
    <name evidence="9" type="ORF">J2Z79_003368</name>
</gene>
<evidence type="ECO:0000313" key="9">
    <source>
        <dbReference type="EMBL" id="MBP2019921.1"/>
    </source>
</evidence>
<dbReference type="PANTHER" id="PTHR43178:SF5">
    <property type="entry name" value="LIPOAMIDE ACYLTRANSFERASE COMPONENT OF BRANCHED-CHAIN ALPHA-KETO ACID DEHYDROGENASE COMPLEX, MITOCHONDRIAL"/>
    <property type="match status" value="1"/>
</dbReference>
<dbReference type="Pfam" id="PF02817">
    <property type="entry name" value="E3_binding"/>
    <property type="match status" value="1"/>
</dbReference>
<keyword evidence="4 6" id="KW-0450">Lipoyl</keyword>
<dbReference type="PANTHER" id="PTHR43178">
    <property type="entry name" value="DIHYDROLIPOAMIDE ACETYLTRANSFERASE COMPONENT OF PYRUVATE DEHYDROGENASE COMPLEX"/>
    <property type="match status" value="1"/>
</dbReference>
<keyword evidence="9" id="KW-0670">Pyruvate</keyword>
<keyword evidence="3 6" id="KW-0808">Transferase</keyword>
<dbReference type="EC" id="2.3.1.-" evidence="6"/>
<dbReference type="Gene3D" id="3.30.559.10">
    <property type="entry name" value="Chloramphenicol acetyltransferase-like domain"/>
    <property type="match status" value="1"/>
</dbReference>
<dbReference type="Pfam" id="PF00198">
    <property type="entry name" value="2-oxoacid_dh"/>
    <property type="match status" value="1"/>
</dbReference>
<dbReference type="GO" id="GO:0004742">
    <property type="term" value="F:dihydrolipoyllysine-residue acetyltransferase activity"/>
    <property type="evidence" value="ECO:0007669"/>
    <property type="project" value="UniProtKB-EC"/>
</dbReference>
<dbReference type="Pfam" id="PF00364">
    <property type="entry name" value="Biotin_lipoyl"/>
    <property type="match status" value="1"/>
</dbReference>
<dbReference type="InterPro" id="IPR011053">
    <property type="entry name" value="Single_hybrid_motif"/>
</dbReference>
<dbReference type="InterPro" id="IPR036625">
    <property type="entry name" value="E3-bd_dom_sf"/>
</dbReference>
<dbReference type="SUPFAM" id="SSF51230">
    <property type="entry name" value="Single hybrid motif"/>
    <property type="match status" value="1"/>
</dbReference>
<dbReference type="SUPFAM" id="SSF52777">
    <property type="entry name" value="CoA-dependent acyltransferases"/>
    <property type="match status" value="1"/>
</dbReference>
<evidence type="ECO:0000256" key="6">
    <source>
        <dbReference type="RuleBase" id="RU003423"/>
    </source>
</evidence>
<comment type="cofactor">
    <cofactor evidence="1 6">
        <name>(R)-lipoate</name>
        <dbReference type="ChEBI" id="CHEBI:83088"/>
    </cofactor>
</comment>
<dbReference type="InterPro" id="IPR050743">
    <property type="entry name" value="2-oxoacid_DH_E2_comp"/>
</dbReference>
<comment type="caution">
    <text evidence="9">The sequence shown here is derived from an EMBL/GenBank/DDBJ whole genome shotgun (WGS) entry which is preliminary data.</text>
</comment>
<dbReference type="SUPFAM" id="SSF47005">
    <property type="entry name" value="Peripheral subunit-binding domain of 2-oxo acid dehydrogenase complex"/>
    <property type="match status" value="1"/>
</dbReference>
<dbReference type="InterPro" id="IPR000089">
    <property type="entry name" value="Biotin_lipoyl"/>
</dbReference>
<evidence type="ECO:0000259" key="7">
    <source>
        <dbReference type="PROSITE" id="PS50968"/>
    </source>
</evidence>
<dbReference type="CDD" id="cd06849">
    <property type="entry name" value="lipoyl_domain"/>
    <property type="match status" value="1"/>
</dbReference>
<accession>A0ABS4JYI4</accession>
<evidence type="ECO:0000256" key="5">
    <source>
        <dbReference type="ARBA" id="ARBA00023315"/>
    </source>
</evidence>
<dbReference type="PROSITE" id="PS51826">
    <property type="entry name" value="PSBD"/>
    <property type="match status" value="1"/>
</dbReference>
<organism evidence="9 10">
    <name type="scientific">Symbiobacterium terraclitae</name>
    <dbReference type="NCBI Taxonomy" id="557451"/>
    <lineage>
        <taxon>Bacteria</taxon>
        <taxon>Bacillati</taxon>
        <taxon>Bacillota</taxon>
        <taxon>Clostridia</taxon>
        <taxon>Eubacteriales</taxon>
        <taxon>Symbiobacteriaceae</taxon>
        <taxon>Symbiobacterium</taxon>
    </lineage>
</organism>
<name>A0ABS4JYI4_9FIRM</name>
<keyword evidence="10" id="KW-1185">Reference proteome</keyword>
<evidence type="ECO:0000256" key="2">
    <source>
        <dbReference type="ARBA" id="ARBA00007317"/>
    </source>
</evidence>
<evidence type="ECO:0000259" key="8">
    <source>
        <dbReference type="PROSITE" id="PS51826"/>
    </source>
</evidence>
<dbReference type="Gene3D" id="4.10.320.10">
    <property type="entry name" value="E3-binding domain"/>
    <property type="match status" value="1"/>
</dbReference>
<evidence type="ECO:0000256" key="4">
    <source>
        <dbReference type="ARBA" id="ARBA00022823"/>
    </source>
</evidence>
<feature type="domain" description="Peripheral subunit-binding (PSBD)" evidence="8">
    <location>
        <begin position="136"/>
        <end position="173"/>
    </location>
</feature>
<evidence type="ECO:0000256" key="3">
    <source>
        <dbReference type="ARBA" id="ARBA00022679"/>
    </source>
</evidence>
<dbReference type="InterPro" id="IPR004167">
    <property type="entry name" value="PSBD"/>
</dbReference>
<feature type="domain" description="Lipoyl-binding" evidence="7">
    <location>
        <begin position="2"/>
        <end position="77"/>
    </location>
</feature>
<dbReference type="EMBL" id="JAGGLG010000039">
    <property type="protein sequence ID" value="MBP2019921.1"/>
    <property type="molecule type" value="Genomic_DNA"/>
</dbReference>
<evidence type="ECO:0000256" key="1">
    <source>
        <dbReference type="ARBA" id="ARBA00001938"/>
    </source>
</evidence>